<dbReference type="InterPro" id="IPR036188">
    <property type="entry name" value="FAD/NAD-bd_sf"/>
</dbReference>
<dbReference type="AlphaFoldDB" id="A0AAN6M2I2"/>
<dbReference type="InterPro" id="IPR002937">
    <property type="entry name" value="Amino_oxidase"/>
</dbReference>
<dbReference type="Proteomes" id="UP001280581">
    <property type="component" value="Unassembled WGS sequence"/>
</dbReference>
<dbReference type="PANTHER" id="PTHR10742:SF414">
    <property type="entry name" value="CONTAINING AMINE OXIDASE, PUTATIVE (AFU_ORTHOLOGUE AFUA_3G12150)-RELATED"/>
    <property type="match status" value="1"/>
</dbReference>
<dbReference type="SUPFAM" id="SSF54373">
    <property type="entry name" value="FAD-linked reductases, C-terminal domain"/>
    <property type="match status" value="1"/>
</dbReference>
<dbReference type="InterPro" id="IPR050281">
    <property type="entry name" value="Flavin_monoamine_oxidase"/>
</dbReference>
<name>A0AAN6M2I2_9PLEO</name>
<dbReference type="Gene3D" id="3.50.50.60">
    <property type="entry name" value="FAD/NAD(P)-binding domain"/>
    <property type="match status" value="1"/>
</dbReference>
<dbReference type="GO" id="GO:0050660">
    <property type="term" value="F:flavin adenine dinucleotide binding"/>
    <property type="evidence" value="ECO:0007669"/>
    <property type="project" value="TreeGrafter"/>
</dbReference>
<dbReference type="PRINTS" id="PR00419">
    <property type="entry name" value="ADXRDTASE"/>
</dbReference>
<evidence type="ECO:0000313" key="2">
    <source>
        <dbReference type="EMBL" id="KAK3209874.1"/>
    </source>
</evidence>
<dbReference type="PANTHER" id="PTHR10742">
    <property type="entry name" value="FLAVIN MONOAMINE OXIDASE"/>
    <property type="match status" value="1"/>
</dbReference>
<dbReference type="GO" id="GO:0016491">
    <property type="term" value="F:oxidoreductase activity"/>
    <property type="evidence" value="ECO:0007669"/>
    <property type="project" value="InterPro"/>
</dbReference>
<dbReference type="Gene3D" id="3.90.660.10">
    <property type="match status" value="1"/>
</dbReference>
<dbReference type="GO" id="GO:0003682">
    <property type="term" value="F:chromatin binding"/>
    <property type="evidence" value="ECO:0007669"/>
    <property type="project" value="TreeGrafter"/>
</dbReference>
<sequence>MADFRTFIPNNRPNSDPDIMTRMQKDLSISSHSEGSLDTNEHQMAAVRRVAGKVPHVCVVGAGVAGLRCADVLLQYGVKVTILEGRDRVGGRLCQSDALGYKVDLGPNWIHGTDNNPMMDLAKETNTLTMNWDGRQSVFDKSGNQMDVKEAGENSEIVWGIIEQAMKYSEDETASIPANESLYDFFEKKVPEMVKKEMEGDRVVDEKRETILDMSEMWGAFVGSPIEKQSLKFFWLEECIDGENLFVAETYAKILERITEPASKSADIKLGHVVQKIVSKGTEEEPSVEVFVDGQQSMTFDEVVMTTPLGWLKRNEAAFEPELPDGLKQSIDSIGYGHLDKVYITFPTAFWNESTPNDVPSTKSDDPSVPNVTATTVAIHQFSSTGKSEVDPNHYPGFTHWRKPAYATSTNPSQWAQEAVNLAALPPPTAHPTLLFYTYGPTSLHLASLLKQYTPPIANPDPAARQLLIDFFHPYFSRLPNYSPTDPSHQPERILATIWANDELAGYGSYCNFQVGLENGDRDIETMRRGVPGRGLWFAGEHTAPFVALAPSLLRFLRRRIHTMACFDDLPDELLSAVCEYLVPLRQFVPETNATFQVRMATNRLRRSTLASLCRTAKRYNRIAQAHLYGSVVVNDPTTRACERLDHLLGTIISNPKLAALVRYAECIPQNIEGLVERSNRPHEQAIYRVASTIFTLFDASVFMNVRYGDKFAVAQITLLLYLTPNIAHLSYSTHTEFGWMETPLLLQALGLQSAALPTHSELPPFPKLEYVYLFSTKSDDSTSSNAASPTLIPWKYTLGAAGNLPSLRHYVQSGVRYGFRTTNIAMLHTLCLHDTLVPIESVCIAIGYCAYLHTFMYSMASEHGGSSSRPDFDASAVSRALFSSKDTLQTLVLVHSRDQQPNEIRPLTSLKDLVALKALTVSVGLIKPLWEHYYELGDYLPPSMEMVR</sequence>
<dbReference type="SUPFAM" id="SSF51905">
    <property type="entry name" value="FAD/NAD(P)-binding domain"/>
    <property type="match status" value="1"/>
</dbReference>
<protein>
    <recommendedName>
        <fullName evidence="1">Amine oxidase domain-containing protein</fullName>
    </recommendedName>
</protein>
<feature type="domain" description="Amine oxidase" evidence="1">
    <location>
        <begin position="64"/>
        <end position="544"/>
    </location>
</feature>
<dbReference type="GO" id="GO:0006338">
    <property type="term" value="P:chromatin remodeling"/>
    <property type="evidence" value="ECO:0007669"/>
    <property type="project" value="TreeGrafter"/>
</dbReference>
<dbReference type="Pfam" id="PF01593">
    <property type="entry name" value="Amino_oxidase"/>
    <property type="match status" value="1"/>
</dbReference>
<evidence type="ECO:0000313" key="3">
    <source>
        <dbReference type="Proteomes" id="UP001280581"/>
    </source>
</evidence>
<feature type="non-terminal residue" evidence="2">
    <location>
        <position position="949"/>
    </location>
</feature>
<dbReference type="EMBL" id="WVTA01000005">
    <property type="protein sequence ID" value="KAK3209874.1"/>
    <property type="molecule type" value="Genomic_DNA"/>
</dbReference>
<keyword evidence="3" id="KW-1185">Reference proteome</keyword>
<evidence type="ECO:0000259" key="1">
    <source>
        <dbReference type="Pfam" id="PF01593"/>
    </source>
</evidence>
<reference evidence="2 3" key="1">
    <citation type="submission" date="2021-02" db="EMBL/GenBank/DDBJ databases">
        <title>Genome assembly of Pseudopithomyces chartarum.</title>
        <authorList>
            <person name="Jauregui R."/>
            <person name="Singh J."/>
            <person name="Voisey C."/>
        </authorList>
    </citation>
    <scope>NUCLEOTIDE SEQUENCE [LARGE SCALE GENOMIC DNA]</scope>
    <source>
        <strain evidence="2 3">AGR01</strain>
    </source>
</reference>
<gene>
    <name evidence="2" type="ORF">GRF29_44g897431</name>
</gene>
<organism evidence="2 3">
    <name type="scientific">Pseudopithomyces chartarum</name>
    <dbReference type="NCBI Taxonomy" id="1892770"/>
    <lineage>
        <taxon>Eukaryota</taxon>
        <taxon>Fungi</taxon>
        <taxon>Dikarya</taxon>
        <taxon>Ascomycota</taxon>
        <taxon>Pezizomycotina</taxon>
        <taxon>Dothideomycetes</taxon>
        <taxon>Pleosporomycetidae</taxon>
        <taxon>Pleosporales</taxon>
        <taxon>Massarineae</taxon>
        <taxon>Didymosphaeriaceae</taxon>
        <taxon>Pseudopithomyces</taxon>
    </lineage>
</organism>
<proteinExistence type="predicted"/>
<accession>A0AAN6M2I2</accession>
<comment type="caution">
    <text evidence="2">The sequence shown here is derived from an EMBL/GenBank/DDBJ whole genome shotgun (WGS) entry which is preliminary data.</text>
</comment>